<dbReference type="InterPro" id="IPR055367">
    <property type="entry name" value="WH4_Lhr"/>
</dbReference>
<dbReference type="OrthoDB" id="9815222at2"/>
<dbReference type="RefSeq" id="WP_090415992.1">
    <property type="nucleotide sequence ID" value="NZ_FNIJ01000002.1"/>
</dbReference>
<dbReference type="GO" id="GO:0016887">
    <property type="term" value="F:ATP hydrolysis activity"/>
    <property type="evidence" value="ECO:0007669"/>
    <property type="project" value="TreeGrafter"/>
</dbReference>
<evidence type="ECO:0000256" key="7">
    <source>
        <dbReference type="ARBA" id="ARBA00023204"/>
    </source>
</evidence>
<dbReference type="GO" id="GO:0004386">
    <property type="term" value="F:helicase activity"/>
    <property type="evidence" value="ECO:0007669"/>
    <property type="project" value="UniProtKB-KW"/>
</dbReference>
<evidence type="ECO:0000313" key="11">
    <source>
        <dbReference type="EMBL" id="SDN37231.1"/>
    </source>
</evidence>
<dbReference type="Gene3D" id="3.40.50.300">
    <property type="entry name" value="P-loop containing nucleotide triphosphate hydrolases"/>
    <property type="match status" value="2"/>
</dbReference>
<dbReference type="STRING" id="198616.SAMN05216193_102385"/>
<dbReference type="GO" id="GO:0006281">
    <property type="term" value="P:DNA repair"/>
    <property type="evidence" value="ECO:0007669"/>
    <property type="project" value="UniProtKB-KW"/>
</dbReference>
<evidence type="ECO:0000259" key="10">
    <source>
        <dbReference type="PROSITE" id="PS51194"/>
    </source>
</evidence>
<dbReference type="Pfam" id="PF19306">
    <property type="entry name" value="WHD_Lhr"/>
    <property type="match status" value="1"/>
</dbReference>
<evidence type="ECO:0000256" key="1">
    <source>
        <dbReference type="ARBA" id="ARBA00022741"/>
    </source>
</evidence>
<dbReference type="InterPro" id="IPR052511">
    <property type="entry name" value="ATP-dep_Helicase"/>
</dbReference>
<keyword evidence="12" id="KW-1185">Reference proteome</keyword>
<dbReference type="EMBL" id="FNIJ01000002">
    <property type="protein sequence ID" value="SDN37231.1"/>
    <property type="molecule type" value="Genomic_DNA"/>
</dbReference>
<dbReference type="SMART" id="SM00487">
    <property type="entry name" value="DEXDc"/>
    <property type="match status" value="1"/>
</dbReference>
<sequence length="1441" mass="158439">MTDALASPATSVLDDFHPAVAAWFRRHFAAPTRAQQLAWPSIRAGRSTLVAAPTGSGKTLTAFLAAIDELVREGLANGGELPDRTAVVYVSPLKALSNDIRINLEEPLAGIRDELERAGLPQVDIRTAVRTGDTTQGERESMRRRPPHILVTTPESLYVLLGSDSGRAMLAGARSVIVDEIHALAGSKRGSHLTLSLERLQALCAAPLVRIGLSATQKPIEAVARFLVGSRAGDAKPRLEACRIVDIGYSRARDLGIEVPPAPLEAVMSHEVWDSVYDRLAELAKAQRTTLIFVNTRRLAERITRHLAERLGNDQVAAHHGSLSKELRLDAEQRLKAGRLRVLVATASLELGIDIGDVELVCQIGSPRSIAAFLQRVGRSGHSVGGTPKGRLFPTSRDDLIECAALLDSVRRDELDSLVIPHAPLDVLAQQIVAEVACREWHEDELFRLLTRAQPYADLSRATFDSLLRMLAEGYTSRVGQRAAYLHRDVVNHMLRSRRGAKMTAVTSGGTIPDSGDYAVLLEPQGLLVGTVNEDFAVESLGGDVFQLGNISYRILRVEPGRVRVEDAQGQPPNIPFWLGEAPGRSDELSASVSRLRERLDGLLAEGEGSAEPLAPAIGWLARELGLDEAAAQQMVEYLARARAALGVLPSQSKLVLERFFDESGGMQLVIHSPFGSRINRAWGLALRKRFCRNFNFELQAAATENAIILSLSTSHSFPLDEVWRYLHSNTAEHVLVQALLDAPLFGVRWRWNATTALALPRSRGGRKVAPQLQRMRSEDLLAAVFPDQVACLENIVGERQIPDHPLVAQTLDDCLHEAMDSEGWLALLRRMESGAIELHARDLPAPSALAAEVLTANPYAYLDDAPLEERRTQAVQSRRWTDPESADDLGALDAEAIAAVRAEAWPEARNPDEMHEALSGLGFIRADEAVANEGWPALLAQLLKAGRATRLGTLWVAAERLAQLQAVHPAAHPEPALLLPAELRESWTAEEALVEIVRVRLTGFGPRTQALLAEDIGLPEADIGFALASLEREGYVLRGRFTPGAATEEWCERHLLARIHRYTVKRLRREIEPVERADFMRFLFDWQRVAKDSRVRGAEALAGVLGQLEGFQAAAGAWESDILPARVADYGIDWLDDLCRAGRLVWARLPSRSTIRGRSGGGPLRSTPIVLLPRRQLAQWSMLVADAAEPELSSKAAKVLETLKEQGALFFDELTTETHLLRTELENALGELVAVGRVNADSFAGLRALLMPAAQRSRHDRRRRTPLFGMADAGRWAALRRPRSEGKLPAEVLEHIAMTLLRRYGVACWRLLDREADWLPPWRDLLRVYHRLEARGEIRGGRFIAGLTGEQFALPEAVGLLREVRRRVWDGEWLVVSAVDPLNLTGTLLPGERVPALAGNRVLYRDGAPVGALVAGKVTMFTELPPADEARARELLIRRV</sequence>
<keyword evidence="7" id="KW-0234">DNA repair</keyword>
<evidence type="ECO:0000256" key="4">
    <source>
        <dbReference type="ARBA" id="ARBA00022806"/>
    </source>
</evidence>
<dbReference type="Pfam" id="PF08494">
    <property type="entry name" value="DEAD_assoc"/>
    <property type="match status" value="1"/>
</dbReference>
<keyword evidence="1" id="KW-0547">Nucleotide-binding</keyword>
<keyword evidence="4 11" id="KW-0347">Helicase</keyword>
<dbReference type="PROSITE" id="PS51192">
    <property type="entry name" value="HELICASE_ATP_BIND_1"/>
    <property type="match status" value="1"/>
</dbReference>
<dbReference type="InterPro" id="IPR045628">
    <property type="entry name" value="Lhr_WH_dom"/>
</dbReference>
<dbReference type="CDD" id="cd17922">
    <property type="entry name" value="DEXHc_LHR-like"/>
    <property type="match status" value="1"/>
</dbReference>
<feature type="domain" description="Helicase ATP-binding" evidence="9">
    <location>
        <begin position="39"/>
        <end position="216"/>
    </location>
</feature>
<dbReference type="InterPro" id="IPR014001">
    <property type="entry name" value="Helicase_ATP-bd"/>
</dbReference>
<keyword evidence="5" id="KW-0067">ATP-binding</keyword>
<gene>
    <name evidence="11" type="ORF">SAMN05216193_102385</name>
</gene>
<evidence type="ECO:0000256" key="5">
    <source>
        <dbReference type="ARBA" id="ARBA00022840"/>
    </source>
</evidence>
<accession>A0A1H0AV02</accession>
<dbReference type="CDD" id="cd18796">
    <property type="entry name" value="SF2_C_LHR"/>
    <property type="match status" value="1"/>
</dbReference>
<feature type="domain" description="Helicase C-terminal" evidence="10">
    <location>
        <begin position="275"/>
        <end position="426"/>
    </location>
</feature>
<evidence type="ECO:0000256" key="8">
    <source>
        <dbReference type="ARBA" id="ARBA00023235"/>
    </source>
</evidence>
<dbReference type="Proteomes" id="UP000242957">
    <property type="component" value="Unassembled WGS sequence"/>
</dbReference>
<evidence type="ECO:0000256" key="3">
    <source>
        <dbReference type="ARBA" id="ARBA00022801"/>
    </source>
</evidence>
<evidence type="ECO:0000259" key="9">
    <source>
        <dbReference type="PROSITE" id="PS51192"/>
    </source>
</evidence>
<protein>
    <submittedName>
        <fullName evidence="11">ATP-dependent helicase Lhr and Lhr-like helicase</fullName>
    </submittedName>
</protein>
<dbReference type="InterPro" id="IPR055368">
    <property type="entry name" value="WH3_Lhr"/>
</dbReference>
<dbReference type="Pfam" id="PF23235">
    <property type="entry name" value="WHD_3rd_Lhr"/>
    <property type="match status" value="1"/>
</dbReference>
<dbReference type="InterPro" id="IPR001650">
    <property type="entry name" value="Helicase_C-like"/>
</dbReference>
<dbReference type="SUPFAM" id="SSF52540">
    <property type="entry name" value="P-loop containing nucleoside triphosphate hydrolases"/>
    <property type="match status" value="1"/>
</dbReference>
<dbReference type="InterPro" id="IPR027417">
    <property type="entry name" value="P-loop_NTPase"/>
</dbReference>
<evidence type="ECO:0000313" key="12">
    <source>
        <dbReference type="Proteomes" id="UP000242957"/>
    </source>
</evidence>
<dbReference type="InterPro" id="IPR013701">
    <property type="entry name" value="Lhr-like_DEAD/DEAH_assoc"/>
</dbReference>
<dbReference type="Pfam" id="PF00271">
    <property type="entry name" value="Helicase_C"/>
    <property type="match status" value="1"/>
</dbReference>
<dbReference type="PANTHER" id="PTHR47962:SF5">
    <property type="entry name" value="ATP-DEPENDENT HELICASE LHR-RELATED"/>
    <property type="match status" value="1"/>
</dbReference>
<evidence type="ECO:0000256" key="2">
    <source>
        <dbReference type="ARBA" id="ARBA00022763"/>
    </source>
</evidence>
<keyword evidence="2" id="KW-0227">DNA damage</keyword>
<keyword evidence="8" id="KW-0413">Isomerase</keyword>
<organism evidence="11 12">
    <name type="scientific">Pseudomonas jinjuensis</name>
    <dbReference type="NCBI Taxonomy" id="198616"/>
    <lineage>
        <taxon>Bacteria</taxon>
        <taxon>Pseudomonadati</taxon>
        <taxon>Pseudomonadota</taxon>
        <taxon>Gammaproteobacteria</taxon>
        <taxon>Pseudomonadales</taxon>
        <taxon>Pseudomonadaceae</taxon>
        <taxon>Pseudomonas</taxon>
    </lineage>
</organism>
<reference evidence="12" key="1">
    <citation type="submission" date="2016-10" db="EMBL/GenBank/DDBJ databases">
        <authorList>
            <person name="Varghese N."/>
            <person name="Submissions S."/>
        </authorList>
    </citation>
    <scope>NUCLEOTIDE SEQUENCE [LARGE SCALE GENOMIC DNA]</scope>
    <source>
        <strain evidence="12">JCM 21621</strain>
    </source>
</reference>
<dbReference type="Pfam" id="PF23234">
    <property type="entry name" value="WHD_4th_Lhr"/>
    <property type="match status" value="1"/>
</dbReference>
<dbReference type="InterPro" id="IPR011545">
    <property type="entry name" value="DEAD/DEAH_box_helicase_dom"/>
</dbReference>
<dbReference type="Pfam" id="PF00270">
    <property type="entry name" value="DEAD"/>
    <property type="match status" value="1"/>
</dbReference>
<dbReference type="PROSITE" id="PS51194">
    <property type="entry name" value="HELICASE_CTER"/>
    <property type="match status" value="1"/>
</dbReference>
<dbReference type="SMART" id="SM00490">
    <property type="entry name" value="HELICc"/>
    <property type="match status" value="1"/>
</dbReference>
<dbReference type="PANTHER" id="PTHR47962">
    <property type="entry name" value="ATP-DEPENDENT HELICASE LHR-RELATED-RELATED"/>
    <property type="match status" value="1"/>
</dbReference>
<keyword evidence="3" id="KW-0378">Hydrolase</keyword>
<dbReference type="GO" id="GO:0003677">
    <property type="term" value="F:DNA binding"/>
    <property type="evidence" value="ECO:0007669"/>
    <property type="project" value="UniProtKB-KW"/>
</dbReference>
<keyword evidence="6" id="KW-0238">DNA-binding</keyword>
<evidence type="ECO:0000256" key="6">
    <source>
        <dbReference type="ARBA" id="ARBA00023125"/>
    </source>
</evidence>
<name>A0A1H0AV02_9PSED</name>
<proteinExistence type="predicted"/>
<dbReference type="GO" id="GO:0005524">
    <property type="term" value="F:ATP binding"/>
    <property type="evidence" value="ECO:0007669"/>
    <property type="project" value="UniProtKB-KW"/>
</dbReference>